<keyword evidence="2" id="KW-1185">Reference proteome</keyword>
<reference evidence="1 2" key="1">
    <citation type="submission" date="2020-08" db="EMBL/GenBank/DDBJ databases">
        <title>Genomic Encyclopedia of Type Strains, Phase IV (KMG-IV): sequencing the most valuable type-strain genomes for metagenomic binning, comparative biology and taxonomic classification.</title>
        <authorList>
            <person name="Goeker M."/>
        </authorList>
    </citation>
    <scope>NUCLEOTIDE SEQUENCE [LARGE SCALE GENOMIC DNA]</scope>
    <source>
        <strain evidence="1 2">DSM 11490</strain>
    </source>
</reference>
<accession>A0AA40S5N6</accession>
<evidence type="ECO:0000313" key="1">
    <source>
        <dbReference type="EMBL" id="MBA8915071.1"/>
    </source>
</evidence>
<protein>
    <submittedName>
        <fullName evidence="1">Uncharacterized protein</fullName>
    </submittedName>
</protein>
<name>A0AA40S5N6_9HYPH</name>
<dbReference type="Proteomes" id="UP000543554">
    <property type="component" value="Unassembled WGS sequence"/>
</dbReference>
<comment type="caution">
    <text evidence="1">The sequence shown here is derived from an EMBL/GenBank/DDBJ whole genome shotgun (WGS) entry which is preliminary data.</text>
</comment>
<proteinExistence type="predicted"/>
<evidence type="ECO:0000313" key="2">
    <source>
        <dbReference type="Proteomes" id="UP000543554"/>
    </source>
</evidence>
<dbReference type="RefSeq" id="WP_182556148.1">
    <property type="nucleotide sequence ID" value="NZ_BPRF01000004.1"/>
</dbReference>
<sequence>MDSERDHTHGWEVILIGSGTDKPWLISKWPLGPRVRGIGPHILGPHRPWMLVAPPGHDTRLYVYPSLQEAVNVILNPPEERARGRLGRFAEYGDDAPAMEGI</sequence>
<dbReference type="EMBL" id="JACJIB010000007">
    <property type="protein sequence ID" value="MBA8915071.1"/>
    <property type="molecule type" value="Genomic_DNA"/>
</dbReference>
<dbReference type="AlphaFoldDB" id="A0AA40S5N6"/>
<organism evidence="1 2">
    <name type="scientific">Methylorubrum thiocyanatum</name>
    <dbReference type="NCBI Taxonomy" id="47958"/>
    <lineage>
        <taxon>Bacteria</taxon>
        <taxon>Pseudomonadati</taxon>
        <taxon>Pseudomonadota</taxon>
        <taxon>Alphaproteobacteria</taxon>
        <taxon>Hyphomicrobiales</taxon>
        <taxon>Methylobacteriaceae</taxon>
        <taxon>Methylorubrum</taxon>
    </lineage>
</organism>
<gene>
    <name evidence="1" type="ORF">HNR51_004167</name>
</gene>